<name>A0A8S1CR19_9INSE</name>
<keyword evidence="3" id="KW-1185">Reference proteome</keyword>
<organism evidence="2 3">
    <name type="scientific">Cloeon dipterum</name>
    <dbReference type="NCBI Taxonomy" id="197152"/>
    <lineage>
        <taxon>Eukaryota</taxon>
        <taxon>Metazoa</taxon>
        <taxon>Ecdysozoa</taxon>
        <taxon>Arthropoda</taxon>
        <taxon>Hexapoda</taxon>
        <taxon>Insecta</taxon>
        <taxon>Pterygota</taxon>
        <taxon>Palaeoptera</taxon>
        <taxon>Ephemeroptera</taxon>
        <taxon>Pisciforma</taxon>
        <taxon>Baetidae</taxon>
        <taxon>Cloeon</taxon>
    </lineage>
</organism>
<reference evidence="2 3" key="1">
    <citation type="submission" date="2020-04" db="EMBL/GenBank/DDBJ databases">
        <authorList>
            <person name="Alioto T."/>
            <person name="Alioto T."/>
            <person name="Gomez Garrido J."/>
        </authorList>
    </citation>
    <scope>NUCLEOTIDE SEQUENCE [LARGE SCALE GENOMIC DNA]</scope>
</reference>
<feature type="chain" id="PRO_5035925043" evidence="1">
    <location>
        <begin position="25"/>
        <end position="75"/>
    </location>
</feature>
<comment type="caution">
    <text evidence="2">The sequence shown here is derived from an EMBL/GenBank/DDBJ whole genome shotgun (WGS) entry which is preliminary data.</text>
</comment>
<protein>
    <submittedName>
        <fullName evidence="2">Uncharacterized protein</fullName>
    </submittedName>
</protein>
<accession>A0A8S1CR19</accession>
<keyword evidence="1" id="KW-0732">Signal</keyword>
<sequence>MARTRFLFALLLIAAVFLVRETNTQDRNEVPDPILTCPPGYVLSDKGGLCMKEEVTMPELCSWKAAAPHDPDEHV</sequence>
<feature type="signal peptide" evidence="1">
    <location>
        <begin position="1"/>
        <end position="24"/>
    </location>
</feature>
<dbReference type="AlphaFoldDB" id="A0A8S1CR19"/>
<evidence type="ECO:0000313" key="3">
    <source>
        <dbReference type="Proteomes" id="UP000494165"/>
    </source>
</evidence>
<dbReference type="Proteomes" id="UP000494165">
    <property type="component" value="Unassembled WGS sequence"/>
</dbReference>
<evidence type="ECO:0000256" key="1">
    <source>
        <dbReference type="SAM" id="SignalP"/>
    </source>
</evidence>
<proteinExistence type="predicted"/>
<evidence type="ECO:0000313" key="2">
    <source>
        <dbReference type="EMBL" id="CAB3370368.1"/>
    </source>
</evidence>
<dbReference type="EMBL" id="CADEPI010000052">
    <property type="protein sequence ID" value="CAB3370368.1"/>
    <property type="molecule type" value="Genomic_DNA"/>
</dbReference>
<gene>
    <name evidence="2" type="ORF">CLODIP_2_CD10665</name>
</gene>